<feature type="domain" description="EAL" evidence="4">
    <location>
        <begin position="437"/>
        <end position="688"/>
    </location>
</feature>
<dbReference type="SUPFAM" id="SSF55073">
    <property type="entry name" value="Nucleotide cyclase"/>
    <property type="match status" value="1"/>
</dbReference>
<comment type="caution">
    <text evidence="6">The sequence shown here is derived from an EMBL/GenBank/DDBJ whole genome shotgun (WGS) entry which is preliminary data.</text>
</comment>
<dbReference type="Gene3D" id="3.40.50.2300">
    <property type="match status" value="1"/>
</dbReference>
<dbReference type="InterPro" id="IPR035919">
    <property type="entry name" value="EAL_sf"/>
</dbReference>
<evidence type="ECO:0000313" key="7">
    <source>
        <dbReference type="Proteomes" id="UP001467669"/>
    </source>
</evidence>
<dbReference type="EMBL" id="JBCFXD010000001">
    <property type="protein sequence ID" value="MEL7557373.1"/>
    <property type="molecule type" value="Genomic_DNA"/>
</dbReference>
<dbReference type="RefSeq" id="WP_342404424.1">
    <property type="nucleotide sequence ID" value="NZ_JBCFXD010000001.1"/>
</dbReference>
<comment type="caution">
    <text evidence="1">Lacks conserved residue(s) required for the propagation of feature annotation.</text>
</comment>
<feature type="domain" description="Response regulatory" evidence="3">
    <location>
        <begin position="9"/>
        <end position="124"/>
    </location>
</feature>
<dbReference type="Gene3D" id="3.20.20.450">
    <property type="entry name" value="EAL domain"/>
    <property type="match status" value="1"/>
</dbReference>
<dbReference type="SMART" id="SM00052">
    <property type="entry name" value="EAL"/>
    <property type="match status" value="1"/>
</dbReference>
<dbReference type="Proteomes" id="UP001467669">
    <property type="component" value="Unassembled WGS sequence"/>
</dbReference>
<dbReference type="SUPFAM" id="SSF141868">
    <property type="entry name" value="EAL domain-like"/>
    <property type="match status" value="1"/>
</dbReference>
<dbReference type="InterPro" id="IPR000014">
    <property type="entry name" value="PAS"/>
</dbReference>
<keyword evidence="2" id="KW-0175">Coiled coil</keyword>
<keyword evidence="7" id="KW-1185">Reference proteome</keyword>
<evidence type="ECO:0000313" key="6">
    <source>
        <dbReference type="EMBL" id="MEL7557373.1"/>
    </source>
</evidence>
<dbReference type="Gene3D" id="3.30.70.270">
    <property type="match status" value="1"/>
</dbReference>
<dbReference type="InterPro" id="IPR043128">
    <property type="entry name" value="Rev_trsase/Diguanyl_cyclase"/>
</dbReference>
<dbReference type="PANTHER" id="PTHR33121:SF23">
    <property type="entry name" value="CYCLIC DI-GMP PHOSPHODIESTERASE PDEB"/>
    <property type="match status" value="1"/>
</dbReference>
<dbReference type="Pfam" id="PF00990">
    <property type="entry name" value="GGDEF"/>
    <property type="match status" value="1"/>
</dbReference>
<feature type="domain" description="GGDEF" evidence="5">
    <location>
        <begin position="296"/>
        <end position="427"/>
    </location>
</feature>
<dbReference type="InterPro" id="IPR000160">
    <property type="entry name" value="GGDEF_dom"/>
</dbReference>
<evidence type="ECO:0000256" key="1">
    <source>
        <dbReference type="PROSITE-ProRule" id="PRU00169"/>
    </source>
</evidence>
<dbReference type="InterPro" id="IPR011006">
    <property type="entry name" value="CheY-like_superfamily"/>
</dbReference>
<dbReference type="Pfam" id="PF00563">
    <property type="entry name" value="EAL"/>
    <property type="match status" value="1"/>
</dbReference>
<dbReference type="InterPro" id="IPR013767">
    <property type="entry name" value="PAS_fold"/>
</dbReference>
<dbReference type="SUPFAM" id="SSF55785">
    <property type="entry name" value="PYP-like sensor domain (PAS domain)"/>
    <property type="match status" value="1"/>
</dbReference>
<dbReference type="SUPFAM" id="SSF52172">
    <property type="entry name" value="CheY-like"/>
    <property type="match status" value="1"/>
</dbReference>
<evidence type="ECO:0000256" key="2">
    <source>
        <dbReference type="SAM" id="Coils"/>
    </source>
</evidence>
<proteinExistence type="predicted"/>
<dbReference type="NCBIfam" id="TIGR00254">
    <property type="entry name" value="GGDEF"/>
    <property type="match status" value="1"/>
</dbReference>
<dbReference type="InterPro" id="IPR029787">
    <property type="entry name" value="Nucleotide_cyclase"/>
</dbReference>
<dbReference type="InterPro" id="IPR050706">
    <property type="entry name" value="Cyclic-di-GMP_PDE-like"/>
</dbReference>
<dbReference type="Pfam" id="PF00989">
    <property type="entry name" value="PAS"/>
    <property type="match status" value="1"/>
</dbReference>
<evidence type="ECO:0000259" key="4">
    <source>
        <dbReference type="PROSITE" id="PS50883"/>
    </source>
</evidence>
<dbReference type="CDD" id="cd01949">
    <property type="entry name" value="GGDEF"/>
    <property type="match status" value="1"/>
</dbReference>
<dbReference type="InterPro" id="IPR001789">
    <property type="entry name" value="Sig_transdc_resp-reg_receiver"/>
</dbReference>
<accession>A0ABU9M526</accession>
<dbReference type="PROSITE" id="PS50110">
    <property type="entry name" value="RESPONSE_REGULATORY"/>
    <property type="match status" value="1"/>
</dbReference>
<dbReference type="PROSITE" id="PS50883">
    <property type="entry name" value="EAL"/>
    <property type="match status" value="1"/>
</dbReference>
<organism evidence="6 7">
    <name type="scientific">Stutzerimonas chloritidismutans</name>
    <name type="common">Pseudomonas chloritidismutans</name>
    <dbReference type="NCBI Taxonomy" id="203192"/>
    <lineage>
        <taxon>Bacteria</taxon>
        <taxon>Pseudomonadati</taxon>
        <taxon>Pseudomonadota</taxon>
        <taxon>Gammaproteobacteria</taxon>
        <taxon>Pseudomonadales</taxon>
        <taxon>Pseudomonadaceae</taxon>
        <taxon>Stutzerimonas</taxon>
    </lineage>
</organism>
<sequence length="688" mass="75589">MAPQKKTIRLLILEDSQNEAERLVSLFRNAGQATRVHRLTSSEDLADVLQQTWDLLINAPTSTNLDPGEAIGAIRKQAKDIPVIQLIDGNDSDAITEALALGAQGALPQGEDEWLILVASRELANLEERRARRSAELALREAEKRCQLLLESSVDAIAYVHDGMHIYANRAYLELFGYEDVEELEGMPMIDLIASCDQVEFKGFLKNYQSLQGSAELVCGGVRADGSSFKASMHFSPASYDGEPCIQVVIRAESDNAELEKLREISSQDLVTGLYNRNHFLESLDGAVERAVNAGKNSSLAYIRIDRFASLQAEIGLGDSDRLLAELAQLLRGQFPQNAELSRFGDDAFAVLMDEATPKQLELPLTELLQKVEGHLFDVGGRTVQTSLSIGVAALDEQTAKARDVIDRAHRCAEELTDGNALRIYDPARELAAAASRGNILAMLQQALEKNSFRLLFQPIISLRGDSHEHYEVLLRLLDPEGAEVPPGEFLEAAKEAGLACKIDRWVLLNSIKLLAEHRNKGHSTRLMVHLSGASLQDPSLLSWLGAALKASRLPPDSLVFQLDENDAVAYLRQAKALTQGLAGLGCRVALNQFGCVLNPLNTLKHLDADFVKIDGSYTQDLSRQENQEALKQLLAQLHEQAKQTIVPFVDSATVLATLWQAGVGYIQGQYLQGPSQSMDYNFSSDED</sequence>
<dbReference type="CDD" id="cd00130">
    <property type="entry name" value="PAS"/>
    <property type="match status" value="1"/>
</dbReference>
<dbReference type="NCBIfam" id="TIGR00229">
    <property type="entry name" value="sensory_box"/>
    <property type="match status" value="1"/>
</dbReference>
<dbReference type="SMART" id="SM00267">
    <property type="entry name" value="GGDEF"/>
    <property type="match status" value="1"/>
</dbReference>
<dbReference type="SMART" id="SM00091">
    <property type="entry name" value="PAS"/>
    <property type="match status" value="1"/>
</dbReference>
<gene>
    <name evidence="6" type="ORF">AAGW23_00775</name>
</gene>
<protein>
    <submittedName>
        <fullName evidence="6">EAL domain-containing protein</fullName>
    </submittedName>
</protein>
<feature type="coiled-coil region" evidence="2">
    <location>
        <begin position="123"/>
        <end position="152"/>
    </location>
</feature>
<dbReference type="InterPro" id="IPR001633">
    <property type="entry name" value="EAL_dom"/>
</dbReference>
<name>A0ABU9M526_STUCH</name>
<dbReference type="PANTHER" id="PTHR33121">
    <property type="entry name" value="CYCLIC DI-GMP PHOSPHODIESTERASE PDEF"/>
    <property type="match status" value="1"/>
</dbReference>
<evidence type="ECO:0000259" key="5">
    <source>
        <dbReference type="PROSITE" id="PS50887"/>
    </source>
</evidence>
<dbReference type="InterPro" id="IPR035965">
    <property type="entry name" value="PAS-like_dom_sf"/>
</dbReference>
<reference evidence="6 7" key="1">
    <citation type="submission" date="2024-04" db="EMBL/GenBank/DDBJ databases">
        <title>Draft Genome Sequence of Isolates Cultured from Underwater Hawaii Seamounts in the North Pacific Ocean.</title>
        <authorList>
            <person name="Sharma I."/>
            <person name="Darden B."/>
            <person name="Creggett J."/>
            <person name="Taylor S."/>
            <person name="Grant M.P."/>
            <person name="Scott J."/>
            <person name="Attles S."/>
            <person name="Walker S."/>
            <person name="Johnson G."/>
            <person name="St. Cloud C."/>
        </authorList>
    </citation>
    <scope>NUCLEOTIDE SEQUENCE [LARGE SCALE GENOMIC DNA]</scope>
    <source>
        <strain evidence="6 7">03GJ23</strain>
    </source>
</reference>
<dbReference type="CDD" id="cd01948">
    <property type="entry name" value="EAL"/>
    <property type="match status" value="1"/>
</dbReference>
<evidence type="ECO:0000259" key="3">
    <source>
        <dbReference type="PROSITE" id="PS50110"/>
    </source>
</evidence>
<dbReference type="Gene3D" id="3.30.450.20">
    <property type="entry name" value="PAS domain"/>
    <property type="match status" value="1"/>
</dbReference>
<dbReference type="PROSITE" id="PS50887">
    <property type="entry name" value="GGDEF"/>
    <property type="match status" value="1"/>
</dbReference>